<reference evidence="5 6" key="1">
    <citation type="journal article" date="2007" name="Genome Res.">
        <title>Genome characteristics of facultatively symbiotic Frankia sp. strains reflect host range and host plant biogeography.</title>
        <authorList>
            <person name="Normand P."/>
            <person name="Lapierre P."/>
            <person name="Tisa L.S."/>
            <person name="Gogarten J.P."/>
            <person name="Alloisio N."/>
            <person name="Bagnarol E."/>
            <person name="Bassi C.A."/>
            <person name="Berry A.M."/>
            <person name="Bickhart D.M."/>
            <person name="Choisne N."/>
            <person name="Couloux A."/>
            <person name="Cournoyer B."/>
            <person name="Cruveiller S."/>
            <person name="Daubin V."/>
            <person name="Demange N."/>
            <person name="Francino M.P."/>
            <person name="Goltsman E."/>
            <person name="Huang Y."/>
            <person name="Kopp O.R."/>
            <person name="Labarre L."/>
            <person name="Lapidus A."/>
            <person name="Lavire C."/>
            <person name="Marechal J."/>
            <person name="Martinez M."/>
            <person name="Mastronunzio J.E."/>
            <person name="Mullin B.C."/>
            <person name="Niemann J."/>
            <person name="Pujic P."/>
            <person name="Rawnsley T."/>
            <person name="Rouy Z."/>
            <person name="Schenowitz C."/>
            <person name="Sellstedt A."/>
            <person name="Tavares F."/>
            <person name="Tomkins J.P."/>
            <person name="Vallenet D."/>
            <person name="Valverde C."/>
            <person name="Wall L.G."/>
            <person name="Wang Y."/>
            <person name="Medigue C."/>
            <person name="Benson D.R."/>
        </authorList>
    </citation>
    <scope>NUCLEOTIDE SEQUENCE [LARGE SCALE GENOMIC DNA]</scope>
    <source>
        <strain evidence="6">DSM 45818 / CECT 9043 / CcI3</strain>
    </source>
</reference>
<keyword evidence="6" id="KW-1185">Reference proteome</keyword>
<keyword evidence="1" id="KW-0805">Transcription regulation</keyword>
<proteinExistence type="predicted"/>
<dbReference type="SUPFAM" id="SSF48498">
    <property type="entry name" value="Tetracyclin repressor-like, C-terminal domain"/>
    <property type="match status" value="1"/>
</dbReference>
<feature type="region of interest" description="Disordered" evidence="3">
    <location>
        <begin position="177"/>
        <end position="227"/>
    </location>
</feature>
<dbReference type="InterPro" id="IPR036271">
    <property type="entry name" value="Tet_transcr_reg_TetR-rel_C_sf"/>
</dbReference>
<evidence type="ECO:0000259" key="4">
    <source>
        <dbReference type="Pfam" id="PF02909"/>
    </source>
</evidence>
<dbReference type="Gene3D" id="1.10.357.10">
    <property type="entry name" value="Tetracycline Repressor, domain 2"/>
    <property type="match status" value="1"/>
</dbReference>
<accession>Q2JGK1</accession>
<dbReference type="EMBL" id="CP000249">
    <property type="protein sequence ID" value="ABD09591.1"/>
    <property type="molecule type" value="Genomic_DNA"/>
</dbReference>
<sequence length="239" mass="25925">MIDVNPGFVLSCRSGGGSLPVPLLLEAMVDALLAGVTSDLDERQPWHDQVAQLAHRLHEARLSRRDGARLFAGVFFPLPDALAYGEQLVSALRVGGLSSRDAAWSTDTITYYVVSHSTEEQLRNNSPPLCPIRPRAPHGSLARSVHDVTRSCSLRSTISLLRTRRSTSTSACVLSSAASAVPSGKQDHGRPVPTRGDPSTVAQAMRWPSATRHAPRASRPTRSRSAWCGAPCWRSDWQT</sequence>
<feature type="compositionally biased region" description="Basic residues" evidence="3">
    <location>
        <begin position="213"/>
        <end position="222"/>
    </location>
</feature>
<dbReference type="GO" id="GO:0045892">
    <property type="term" value="P:negative regulation of DNA-templated transcription"/>
    <property type="evidence" value="ECO:0007669"/>
    <property type="project" value="InterPro"/>
</dbReference>
<gene>
    <name evidence="5" type="ordered locus">Francci3_0201</name>
</gene>
<dbReference type="STRING" id="106370.Francci3_0201"/>
<evidence type="ECO:0000256" key="2">
    <source>
        <dbReference type="ARBA" id="ARBA00023163"/>
    </source>
</evidence>
<dbReference type="Pfam" id="PF02909">
    <property type="entry name" value="TetR_C_1"/>
    <property type="match status" value="1"/>
</dbReference>
<dbReference type="Proteomes" id="UP000001937">
    <property type="component" value="Chromosome"/>
</dbReference>
<feature type="domain" description="Tetracycline repressor TetR C-terminal" evidence="4">
    <location>
        <begin position="43"/>
        <end position="125"/>
    </location>
</feature>
<dbReference type="KEGG" id="fra:Francci3_0201"/>
<dbReference type="HOGENOM" id="CLU_1159731_0_0_11"/>
<keyword evidence="2" id="KW-0804">Transcription</keyword>
<dbReference type="AlphaFoldDB" id="Q2JGK1"/>
<organism evidence="5 6">
    <name type="scientific">Frankia casuarinae (strain DSM 45818 / CECT 9043 / HFP020203 / CcI3)</name>
    <dbReference type="NCBI Taxonomy" id="106370"/>
    <lineage>
        <taxon>Bacteria</taxon>
        <taxon>Bacillati</taxon>
        <taxon>Actinomycetota</taxon>
        <taxon>Actinomycetes</taxon>
        <taxon>Frankiales</taxon>
        <taxon>Frankiaceae</taxon>
        <taxon>Frankia</taxon>
    </lineage>
</organism>
<dbReference type="InterPro" id="IPR004111">
    <property type="entry name" value="Repressor_TetR_C"/>
</dbReference>
<evidence type="ECO:0000313" key="5">
    <source>
        <dbReference type="EMBL" id="ABD09591.1"/>
    </source>
</evidence>
<dbReference type="eggNOG" id="COG1309">
    <property type="taxonomic scope" value="Bacteria"/>
</dbReference>
<evidence type="ECO:0000313" key="6">
    <source>
        <dbReference type="Proteomes" id="UP000001937"/>
    </source>
</evidence>
<name>Q2JGK1_FRACC</name>
<evidence type="ECO:0000256" key="3">
    <source>
        <dbReference type="SAM" id="MobiDB-lite"/>
    </source>
</evidence>
<evidence type="ECO:0000256" key="1">
    <source>
        <dbReference type="ARBA" id="ARBA00023015"/>
    </source>
</evidence>
<protein>
    <submittedName>
        <fullName evidence="5">Tetracyclin repressor-like</fullName>
    </submittedName>
</protein>